<dbReference type="GO" id="GO:0003980">
    <property type="term" value="F:UDP-glucose:glycoprotein glucosyltransferase activity"/>
    <property type="evidence" value="ECO:0007669"/>
    <property type="project" value="InterPro"/>
</dbReference>
<dbReference type="EMBL" id="PJQD01000001">
    <property type="protein sequence ID" value="POY76753.1"/>
    <property type="molecule type" value="Genomic_DNA"/>
</dbReference>
<dbReference type="GO" id="GO:0018279">
    <property type="term" value="P:protein N-linked glycosylation via asparagine"/>
    <property type="evidence" value="ECO:0007669"/>
    <property type="project" value="TreeGrafter"/>
</dbReference>
<name>A0A2S5BJ11_9BASI</name>
<evidence type="ECO:0000313" key="5">
    <source>
        <dbReference type="EMBL" id="POY76753.1"/>
    </source>
</evidence>
<dbReference type="InterPro" id="IPR040693">
    <property type="entry name" value="UGGT_TRXL_1"/>
</dbReference>
<organism evidence="5 6">
    <name type="scientific">Rhodotorula taiwanensis</name>
    <dbReference type="NCBI Taxonomy" id="741276"/>
    <lineage>
        <taxon>Eukaryota</taxon>
        <taxon>Fungi</taxon>
        <taxon>Dikarya</taxon>
        <taxon>Basidiomycota</taxon>
        <taxon>Pucciniomycotina</taxon>
        <taxon>Microbotryomycetes</taxon>
        <taxon>Sporidiobolales</taxon>
        <taxon>Sporidiobolaceae</taxon>
        <taxon>Rhodotorula</taxon>
    </lineage>
</organism>
<evidence type="ECO:0000313" key="6">
    <source>
        <dbReference type="Proteomes" id="UP000237144"/>
    </source>
</evidence>
<feature type="chain" id="PRO_5015397655" description="UDP-glucose:glycoprotein glucosyltransferase" evidence="2">
    <location>
        <begin position="22"/>
        <end position="844"/>
    </location>
</feature>
<accession>A0A2S5BJ11</accession>
<dbReference type="Pfam" id="PF18403">
    <property type="entry name" value="Thioredoxin_15"/>
    <property type="match status" value="1"/>
</dbReference>
<dbReference type="PANTHER" id="PTHR11226">
    <property type="entry name" value="UDP-GLUCOSE GLYCOPROTEIN:GLUCOSYLTRANSFERASE"/>
    <property type="match status" value="1"/>
</dbReference>
<keyword evidence="2" id="KW-0732">Signal</keyword>
<evidence type="ECO:0000256" key="2">
    <source>
        <dbReference type="SAM" id="SignalP"/>
    </source>
</evidence>
<dbReference type="InterPro" id="IPR009448">
    <property type="entry name" value="UDP-g_GGtrans"/>
</dbReference>
<dbReference type="Pfam" id="PF18400">
    <property type="entry name" value="Thioredoxin_12"/>
    <property type="match status" value="1"/>
</dbReference>
<dbReference type="GO" id="GO:0051082">
    <property type="term" value="F:unfolded protein binding"/>
    <property type="evidence" value="ECO:0007669"/>
    <property type="project" value="TreeGrafter"/>
</dbReference>
<gene>
    <name evidence="5" type="ORF">BMF94_0002</name>
</gene>
<dbReference type="GO" id="GO:0005783">
    <property type="term" value="C:endoplasmic reticulum"/>
    <property type="evidence" value="ECO:0007669"/>
    <property type="project" value="TreeGrafter"/>
</dbReference>
<feature type="domain" description="UDP-glucose:glycoprotein glucosyltransferase thioredoxin-like" evidence="4">
    <location>
        <begin position="478"/>
        <end position="679"/>
    </location>
</feature>
<feature type="domain" description="UGGT thioredoxin-like" evidence="3">
    <location>
        <begin position="136"/>
        <end position="273"/>
    </location>
</feature>
<proteinExistence type="predicted"/>
<dbReference type="OrthoDB" id="2534480at2759"/>
<reference evidence="5 6" key="1">
    <citation type="journal article" date="2018" name="Front. Microbiol.">
        <title>Prospects for Fungal Bioremediation of Acidic Radioactive Waste Sites: Characterization and Genome Sequence of Rhodotorula taiwanensis MD1149.</title>
        <authorList>
            <person name="Tkavc R."/>
            <person name="Matrosova V.Y."/>
            <person name="Grichenko O.E."/>
            <person name="Gostincar C."/>
            <person name="Volpe R.P."/>
            <person name="Klimenkova P."/>
            <person name="Gaidamakova E.K."/>
            <person name="Zhou C.E."/>
            <person name="Stewart B.J."/>
            <person name="Lyman M.G."/>
            <person name="Malfatti S.A."/>
            <person name="Rubinfeld B."/>
            <person name="Courtot M."/>
            <person name="Singh J."/>
            <person name="Dalgard C.L."/>
            <person name="Hamilton T."/>
            <person name="Frey K.G."/>
            <person name="Gunde-Cimerman N."/>
            <person name="Dugan L."/>
            <person name="Daly M.J."/>
        </authorList>
    </citation>
    <scope>NUCLEOTIDE SEQUENCE [LARGE SCALE GENOMIC DNA]</scope>
    <source>
        <strain evidence="5 6">MD1149</strain>
    </source>
</reference>
<evidence type="ECO:0000259" key="4">
    <source>
        <dbReference type="Pfam" id="PF18403"/>
    </source>
</evidence>
<dbReference type="AlphaFoldDB" id="A0A2S5BJ11"/>
<protein>
    <recommendedName>
        <fullName evidence="7">UDP-glucose:glycoprotein glucosyltransferase</fullName>
    </recommendedName>
</protein>
<keyword evidence="6" id="KW-1185">Reference proteome</keyword>
<sequence length="844" mass="92404">MRFATVWSGLTALLLAAAAQAAKQPQLGEVVVTVGAPQPVDLVTRFVESVAFFRPEIVMPFVHHMTEFKVKSRVTFADPAFSHGPRGADGQRTPPLYPADHNPIFTRHTTANETLLALKLHLWRTLSFKELAHWTYLDYTLGSNLVQDKVDALYKMHAVREAQVSELDAPSRGCISWIDVGGTKVCDVDQFWEFVGLDQAKGTEILEVPGTTPEAVSWDHLSPTERNDSLPLVVLYGAPTDAAFPKLFNELHSLAAPAGDESPRLQFALRWRQDPEVELDAFVPAFHVQATAKSGLSVPEIKNPAGDRLHDPLTFTHSMQSSCIVPSHKFAALSQVAGQLPLVADKVSKTAVRRSLRAKSDLKEELLLNGIAIDPETLTHEGLLGLFERDRLLLVALAKSVSGLSPAENKDFIYKANVTFETPRRSASSLVIPTVKRPLRFVGFDKAFEGIPSFFTRDTWLEGAMPDTSDEDGDPPALASFILLADLDSPSGRSLVRNAMQFAEQTEQVRFMFVHNPASTASKPHEFSLSRVIGELSLNRTINEVFPSELISFLDYEATPQNPPKRSLDDAWTSESPMTPFVSEGALRDTVSELYTGYAATIAKQFGLQLGESAVVLNGRVVSLRTGEFATGSFSALHQYELKRRIRPVVDAASPVLPTAAKRDRRERADLYSWATSIVGASGLRRRHLLAEDTKGLATLTAGNATLGIFQLVAVMNPLSGFAREVAPVLDQLRGMAFTHSTVHLLPLEAPDIDLVKITSRSFPVLLRIDPDDDSELAPNVTFSGLPDGEVVEVRAFSSRKFQYAGAGGVGGESVRVPGHARFGKQPEVSRTPQETGRAIRDEL</sequence>
<comment type="caution">
    <text evidence="5">The sequence shown here is derived from an EMBL/GenBank/DDBJ whole genome shotgun (WGS) entry which is preliminary data.</text>
</comment>
<evidence type="ECO:0000259" key="3">
    <source>
        <dbReference type="Pfam" id="PF18400"/>
    </source>
</evidence>
<dbReference type="PANTHER" id="PTHR11226:SF0">
    <property type="entry name" value="UDP-GLUCOSE:GLYCOPROTEIN GLUCOSYLTRANSFERASE"/>
    <property type="match status" value="1"/>
</dbReference>
<feature type="signal peptide" evidence="2">
    <location>
        <begin position="1"/>
        <end position="21"/>
    </location>
</feature>
<dbReference type="GO" id="GO:0036503">
    <property type="term" value="P:ERAD pathway"/>
    <property type="evidence" value="ECO:0007669"/>
    <property type="project" value="TreeGrafter"/>
</dbReference>
<feature type="region of interest" description="Disordered" evidence="1">
    <location>
        <begin position="809"/>
        <end position="844"/>
    </location>
</feature>
<evidence type="ECO:0008006" key="7">
    <source>
        <dbReference type="Google" id="ProtNLM"/>
    </source>
</evidence>
<evidence type="ECO:0000256" key="1">
    <source>
        <dbReference type="SAM" id="MobiDB-lite"/>
    </source>
</evidence>
<dbReference type="InterPro" id="IPR040525">
    <property type="entry name" value="UGGT_TRXL_4"/>
</dbReference>
<dbReference type="Proteomes" id="UP000237144">
    <property type="component" value="Unassembled WGS sequence"/>
</dbReference>